<organism evidence="6 7">
    <name type="scientific">Chloracidobacterium sp. N</name>
    <dbReference type="NCBI Taxonomy" id="2821540"/>
    <lineage>
        <taxon>Bacteria</taxon>
        <taxon>Pseudomonadati</taxon>
        <taxon>Acidobacteriota</taxon>
        <taxon>Terriglobia</taxon>
        <taxon>Terriglobales</taxon>
        <taxon>Acidobacteriaceae</taxon>
        <taxon>Chloracidobacterium</taxon>
        <taxon>Chloracidobacterium aggregatum</taxon>
    </lineage>
</organism>
<dbReference type="Proteomes" id="UP000677668">
    <property type="component" value="Chromosome 1"/>
</dbReference>
<keyword evidence="4 5" id="KW-0472">Membrane</keyword>
<accession>A0ABX8AWU1</accession>
<gene>
    <name evidence="6" type="ORF">J8C05_07105</name>
</gene>
<keyword evidence="7" id="KW-1185">Reference proteome</keyword>
<feature type="transmembrane region" description="Helical" evidence="5">
    <location>
        <begin position="178"/>
        <end position="197"/>
    </location>
</feature>
<keyword evidence="2 5" id="KW-0812">Transmembrane</keyword>
<dbReference type="InterPro" id="IPR050598">
    <property type="entry name" value="AminoAcid_Transporter"/>
</dbReference>
<evidence type="ECO:0000313" key="6">
    <source>
        <dbReference type="EMBL" id="QUV93148.1"/>
    </source>
</evidence>
<evidence type="ECO:0000256" key="4">
    <source>
        <dbReference type="ARBA" id="ARBA00023136"/>
    </source>
</evidence>
<dbReference type="PANTHER" id="PTHR11785">
    <property type="entry name" value="AMINO ACID TRANSPORTER"/>
    <property type="match status" value="1"/>
</dbReference>
<feature type="transmembrane region" description="Helical" evidence="5">
    <location>
        <begin position="384"/>
        <end position="404"/>
    </location>
</feature>
<dbReference type="EMBL" id="CP072642">
    <property type="protein sequence ID" value="QUV93148.1"/>
    <property type="molecule type" value="Genomic_DNA"/>
</dbReference>
<evidence type="ECO:0000256" key="2">
    <source>
        <dbReference type="ARBA" id="ARBA00022692"/>
    </source>
</evidence>
<name>A0ABX8AWU1_9BACT</name>
<dbReference type="InterPro" id="IPR002293">
    <property type="entry name" value="AA/rel_permease1"/>
</dbReference>
<dbReference type="PIRSF" id="PIRSF006060">
    <property type="entry name" value="AA_transporter"/>
    <property type="match status" value="1"/>
</dbReference>
<dbReference type="Gene3D" id="1.20.1740.10">
    <property type="entry name" value="Amino acid/polyamine transporter I"/>
    <property type="match status" value="1"/>
</dbReference>
<keyword evidence="3 5" id="KW-1133">Transmembrane helix</keyword>
<feature type="transmembrane region" description="Helical" evidence="5">
    <location>
        <begin position="312"/>
        <end position="335"/>
    </location>
</feature>
<feature type="transmembrane region" description="Helical" evidence="5">
    <location>
        <begin position="441"/>
        <end position="461"/>
    </location>
</feature>
<dbReference type="PANTHER" id="PTHR11785:SF512">
    <property type="entry name" value="SOBREMESA, ISOFORM B"/>
    <property type="match status" value="1"/>
</dbReference>
<feature type="transmembrane region" description="Helical" evidence="5">
    <location>
        <begin position="416"/>
        <end position="435"/>
    </location>
</feature>
<feature type="transmembrane region" description="Helical" evidence="5">
    <location>
        <begin position="254"/>
        <end position="273"/>
    </location>
</feature>
<sequence length="481" mass="50729">MASVPTDEPQLRRGLTLTDALALTVGTIIGTGVFLKTAVMGQALGSPLAVLAAWVAAGLLSLAGALTYAELGAMLPRAGGEYVFLRAAYGDWLAFLYGWMRFAVAAAGSIAIYGVGLAIFLGGVVDYGRPWYVTTFRLFGADIAWQFGPRQLIAIGAITLFSLLNSLGVVVGGRLQSVLTAVKVGAIVAIVGGILLGSPTGNWSNVWVSDVPATVNVTTFGAAMLAALWAFDGWNNLPMAAGEVQHPERNIPRALIFGMLIVLTVYGLANLAYCYALPMSAIATANSTAYPEAPPVATRAAQTFFGDGGARLVSVAFVLSSLGALNGSILTNARVPYAMARDGLFFARFGQLNRAAVPAWAMLAQGLWACVLAVSGTFDQLTDYVVFASWVFYGLATAGVFVLRRTQPQVARPYRTLGYPVVPLVFLGVAGWLIVNTLVTNPVSSGIGLGIIALGLPLYGFNRRQMRQRTTEQHVNNAPVQ</sequence>
<feature type="transmembrane region" description="Helical" evidence="5">
    <location>
        <begin position="20"/>
        <end position="39"/>
    </location>
</feature>
<feature type="transmembrane region" description="Helical" evidence="5">
    <location>
        <begin position="112"/>
        <end position="132"/>
    </location>
</feature>
<evidence type="ECO:0000256" key="3">
    <source>
        <dbReference type="ARBA" id="ARBA00022989"/>
    </source>
</evidence>
<evidence type="ECO:0000313" key="7">
    <source>
        <dbReference type="Proteomes" id="UP000677668"/>
    </source>
</evidence>
<proteinExistence type="predicted"/>
<evidence type="ECO:0000256" key="1">
    <source>
        <dbReference type="ARBA" id="ARBA00004141"/>
    </source>
</evidence>
<feature type="transmembrane region" description="Helical" evidence="5">
    <location>
        <begin position="152"/>
        <end position="171"/>
    </location>
</feature>
<feature type="transmembrane region" description="Helical" evidence="5">
    <location>
        <begin position="51"/>
        <end position="71"/>
    </location>
</feature>
<comment type="subcellular location">
    <subcellularLocation>
        <location evidence="1">Membrane</location>
        <topology evidence="1">Multi-pass membrane protein</topology>
    </subcellularLocation>
</comment>
<evidence type="ECO:0000256" key="5">
    <source>
        <dbReference type="SAM" id="Phobius"/>
    </source>
</evidence>
<dbReference type="RefSeq" id="WP_211421558.1">
    <property type="nucleotide sequence ID" value="NZ_CP072642.1"/>
</dbReference>
<protein>
    <submittedName>
        <fullName evidence="6">Amino acid permease</fullName>
    </submittedName>
</protein>
<dbReference type="Pfam" id="PF13520">
    <property type="entry name" value="AA_permease_2"/>
    <property type="match status" value="1"/>
</dbReference>
<feature type="transmembrane region" description="Helical" evidence="5">
    <location>
        <begin position="217"/>
        <end position="234"/>
    </location>
</feature>
<feature type="transmembrane region" description="Helical" evidence="5">
    <location>
        <begin position="356"/>
        <end position="378"/>
    </location>
</feature>
<reference evidence="6 7" key="1">
    <citation type="submission" date="2021-03" db="EMBL/GenBank/DDBJ databases">
        <title>Genomic and phenotypic characterization of Chloracidobacterium isolates provides evidence for multiple species.</title>
        <authorList>
            <person name="Saini M.K."/>
            <person name="Costas A.M.G."/>
            <person name="Tank M."/>
            <person name="Bryant D.A."/>
        </authorList>
    </citation>
    <scope>NUCLEOTIDE SEQUENCE [LARGE SCALE GENOMIC DNA]</scope>
    <source>
        <strain evidence="6 7">N</strain>
    </source>
</reference>